<keyword evidence="7" id="KW-1185">Reference proteome</keyword>
<reference evidence="7" key="1">
    <citation type="journal article" date="2023" name="Mar. Drugs">
        <title>Gemmata algarum, a Novel Planctomycete Isolated from an Algal Mat, Displays Antimicrobial Activity.</title>
        <authorList>
            <person name="Kumar G."/>
            <person name="Kallscheuer N."/>
            <person name="Kashif M."/>
            <person name="Ahamad S."/>
            <person name="Jagadeeshwari U."/>
            <person name="Pannikurungottu S."/>
            <person name="Haufschild T."/>
            <person name="Kabuu M."/>
            <person name="Sasikala C."/>
            <person name="Jogler C."/>
            <person name="Ramana C."/>
        </authorList>
    </citation>
    <scope>NUCLEOTIDE SEQUENCE [LARGE SCALE GENOMIC DNA]</scope>
    <source>
        <strain evidence="7">JC673</strain>
    </source>
</reference>
<dbReference type="Proteomes" id="UP001272242">
    <property type="component" value="Unassembled WGS sequence"/>
</dbReference>
<name>A0ABU5F6E2_9BACT</name>
<dbReference type="EMBL" id="JAXBLV010000194">
    <property type="protein sequence ID" value="MDY3561446.1"/>
    <property type="molecule type" value="Genomic_DNA"/>
</dbReference>
<evidence type="ECO:0000256" key="1">
    <source>
        <dbReference type="ARBA" id="ARBA00001954"/>
    </source>
</evidence>
<protein>
    <submittedName>
        <fullName evidence="6">Cupin-like domain-containing protein</fullName>
    </submittedName>
</protein>
<accession>A0ABU5F6E2</accession>
<evidence type="ECO:0000259" key="5">
    <source>
        <dbReference type="PROSITE" id="PS51184"/>
    </source>
</evidence>
<evidence type="ECO:0000313" key="7">
    <source>
        <dbReference type="Proteomes" id="UP001272242"/>
    </source>
</evidence>
<dbReference type="SUPFAM" id="SSF51197">
    <property type="entry name" value="Clavaminate synthase-like"/>
    <property type="match status" value="1"/>
</dbReference>
<keyword evidence="2" id="KW-0479">Metal-binding</keyword>
<comment type="caution">
    <text evidence="6">The sequence shown here is derived from an EMBL/GenBank/DDBJ whole genome shotgun (WGS) entry which is preliminary data.</text>
</comment>
<comment type="cofactor">
    <cofactor evidence="1">
        <name>Fe(2+)</name>
        <dbReference type="ChEBI" id="CHEBI:29033"/>
    </cofactor>
</comment>
<dbReference type="InterPro" id="IPR041667">
    <property type="entry name" value="Cupin_8"/>
</dbReference>
<dbReference type="PANTHER" id="PTHR12461:SF106">
    <property type="entry name" value="BIFUNCTIONAL PEPTIDASE AND ARGINYL-HYDROXYLASE JMJD5"/>
    <property type="match status" value="1"/>
</dbReference>
<dbReference type="PROSITE" id="PS51184">
    <property type="entry name" value="JMJC"/>
    <property type="match status" value="1"/>
</dbReference>
<dbReference type="SMART" id="SM00558">
    <property type="entry name" value="JmjC"/>
    <property type="match status" value="1"/>
</dbReference>
<evidence type="ECO:0000313" key="6">
    <source>
        <dbReference type="EMBL" id="MDY3561446.1"/>
    </source>
</evidence>
<organism evidence="6 7">
    <name type="scientific">Gemmata algarum</name>
    <dbReference type="NCBI Taxonomy" id="2975278"/>
    <lineage>
        <taxon>Bacteria</taxon>
        <taxon>Pseudomonadati</taxon>
        <taxon>Planctomycetota</taxon>
        <taxon>Planctomycetia</taxon>
        <taxon>Gemmatales</taxon>
        <taxon>Gemmataceae</taxon>
        <taxon>Gemmata</taxon>
    </lineage>
</organism>
<sequence length="329" mass="36906">MQTLATEPRLRRGASVRGPEFRFVPEVRAADLARAGGFGRRSGPVLVKGAVTAWPAWERWSFESLAGLRKPDGSEAVARFITGVVEQGATREQFDAPVGPYLRDLSRTAERFAGDRPAGGLLPARRRAEVAPGDGFHLDWGHLGTFEPDRVYLSQWEILREFPELRRDFAIRDLWPGRRLTWEYVFVGPANTVTGFHFDFPDNWFCQVRGTKEVLLVTPEQSHLMCPSRKFDWGATLSAIDITRPGAQPEWASFERVNGLYARVEAGDALFIPKGTWHAVVALEPSVSLAVFGLTPWEVAWNGGRAELKRLLHNLGLYRRGDCACHRAR</sequence>
<evidence type="ECO:0000256" key="3">
    <source>
        <dbReference type="ARBA" id="ARBA00023002"/>
    </source>
</evidence>
<evidence type="ECO:0000256" key="2">
    <source>
        <dbReference type="ARBA" id="ARBA00022723"/>
    </source>
</evidence>
<keyword evidence="4" id="KW-0408">Iron</keyword>
<feature type="domain" description="JmjC" evidence="5">
    <location>
        <begin position="151"/>
        <end position="310"/>
    </location>
</feature>
<proteinExistence type="predicted"/>
<evidence type="ECO:0000256" key="4">
    <source>
        <dbReference type="ARBA" id="ARBA00023004"/>
    </source>
</evidence>
<dbReference type="PANTHER" id="PTHR12461">
    <property type="entry name" value="HYPOXIA-INDUCIBLE FACTOR 1 ALPHA INHIBITOR-RELATED"/>
    <property type="match status" value="1"/>
</dbReference>
<gene>
    <name evidence="6" type="ORF">R5W23_002724</name>
</gene>
<dbReference type="InterPro" id="IPR003347">
    <property type="entry name" value="JmjC_dom"/>
</dbReference>
<dbReference type="Pfam" id="PF13621">
    <property type="entry name" value="Cupin_8"/>
    <property type="match status" value="1"/>
</dbReference>
<dbReference type="RefSeq" id="WP_320687857.1">
    <property type="nucleotide sequence ID" value="NZ_JAXBLV010000194.1"/>
</dbReference>
<dbReference type="Gene3D" id="2.60.120.650">
    <property type="entry name" value="Cupin"/>
    <property type="match status" value="1"/>
</dbReference>
<keyword evidence="3" id="KW-0560">Oxidoreductase</keyword>